<organism evidence="11 12">
    <name type="scientific">Plasmodium yoelii 17X</name>
    <dbReference type="NCBI Taxonomy" id="1323249"/>
    <lineage>
        <taxon>Eukaryota</taxon>
        <taxon>Sar</taxon>
        <taxon>Alveolata</taxon>
        <taxon>Apicomplexa</taxon>
        <taxon>Aconoidasida</taxon>
        <taxon>Haemosporida</taxon>
        <taxon>Plasmodiidae</taxon>
        <taxon>Plasmodium</taxon>
        <taxon>Plasmodium (Vinckeia)</taxon>
    </lineage>
</organism>
<feature type="domain" description="AGC-kinase C-terminal" evidence="10">
    <location>
        <begin position="663"/>
        <end position="731"/>
    </location>
</feature>
<dbReference type="PROSITE" id="PS00108">
    <property type="entry name" value="PROTEIN_KINASE_ST"/>
    <property type="match status" value="1"/>
</dbReference>
<keyword evidence="6 7" id="KW-0067">ATP-binding</keyword>
<feature type="region of interest" description="Disordered" evidence="8">
    <location>
        <begin position="99"/>
        <end position="121"/>
    </location>
</feature>
<dbReference type="SMART" id="SM00220">
    <property type="entry name" value="S_TKc"/>
    <property type="match status" value="1"/>
</dbReference>
<dbReference type="AlphaFoldDB" id="V7PSF0"/>
<evidence type="ECO:0000313" key="12">
    <source>
        <dbReference type="Proteomes" id="UP000018538"/>
    </source>
</evidence>
<dbReference type="InterPro" id="IPR017892">
    <property type="entry name" value="Pkinase_C"/>
</dbReference>
<feature type="compositionally biased region" description="Low complexity" evidence="8">
    <location>
        <begin position="105"/>
        <end position="121"/>
    </location>
</feature>
<name>V7PSF0_PLAYE</name>
<evidence type="ECO:0000313" key="11">
    <source>
        <dbReference type="EMBL" id="ETB62025.1"/>
    </source>
</evidence>
<keyword evidence="4 7" id="KW-0547">Nucleotide-binding</keyword>
<dbReference type="PROSITE" id="PS50011">
    <property type="entry name" value="PROTEIN_KINASE_DOM"/>
    <property type="match status" value="1"/>
</dbReference>
<evidence type="ECO:0000256" key="7">
    <source>
        <dbReference type="PROSITE-ProRule" id="PRU10141"/>
    </source>
</evidence>
<dbReference type="PROSITE" id="PS51285">
    <property type="entry name" value="AGC_KINASE_CTER"/>
    <property type="match status" value="1"/>
</dbReference>
<dbReference type="SMART" id="SM00133">
    <property type="entry name" value="S_TK_X"/>
    <property type="match status" value="1"/>
</dbReference>
<dbReference type="SUPFAM" id="SSF56112">
    <property type="entry name" value="Protein kinase-like (PK-like)"/>
    <property type="match status" value="1"/>
</dbReference>
<dbReference type="FunFam" id="3.30.200.20:FF:000537">
    <property type="entry name" value="Non-specific serine/threonine protein kinase"/>
    <property type="match status" value="1"/>
</dbReference>
<sequence>MTRLKIFKYFSEKYKQKTSPISEGSDEILIQRKNLKSYFNFIISKARKKNKKNNIELSKDYNKTNSHENTKDTPFKFEKGVNKSNSLWNKFTTNVKANKKKKINNKNNNSNNNNNNDDNINVSKTVNRLNKLIANEHLKETKKNRKSFCFIKNNNNNVERTKLLKIDNEDNKKKGIFKMNFLKLKNNKNVKPMMPVKNYSNNINSKNNEKNIIPSPNKDINILKNKFNKKSLTDINRKNILCKMQIKKDNPINVVKDLFTSHLFIYNKSISDKENETHIENNNKFVEEKQVLNNIQSKTTHPKQKNVSHIDPQEEMLTQYRNNFIQKLKNDMCYKDYLEDYNLNMNNNDNNNNNNNDNNNKTNFQRLNCDNLYIHDMHEKSKKKRLRKFIPLSNKKKRRVKPDNFNFLKVIGKGSYGKVLLVKHTQSNKLYAMKILRKDNIVSQNQFEHTKVEKNILKCVSHPFIVKMYYSFQTSKKLYFILEYCPGGELFFHLSKLTKFTENIARFYISEIIMALQYLHKLNIIYRDLKPENVLLDKYGHIRLTDFGLSKECISDNNSAKSLCGTPEYLSPEIIHQTGHGKSADWWSLGIMLYEMVTGHLPFNGESRDILFENIKYKKIKISNRLSPEIADLLKKLLQKNPQKRLGSGITDAEEIKKHPFFKKINWDDVRSKKISPPFRPALFNKTDLQNFDEEFLCMSLRYSDKFDTHSFDLNSHNTLFRDFSYNFNDD</sequence>
<evidence type="ECO:0000256" key="4">
    <source>
        <dbReference type="ARBA" id="ARBA00022741"/>
    </source>
</evidence>
<evidence type="ECO:0000259" key="10">
    <source>
        <dbReference type="PROSITE" id="PS51285"/>
    </source>
</evidence>
<dbReference type="PANTHER" id="PTHR24351">
    <property type="entry name" value="RIBOSOMAL PROTEIN S6 KINASE"/>
    <property type="match status" value="1"/>
</dbReference>
<dbReference type="InterPro" id="IPR045270">
    <property type="entry name" value="STKc_AGC"/>
</dbReference>
<dbReference type="InterPro" id="IPR008271">
    <property type="entry name" value="Ser/Thr_kinase_AS"/>
</dbReference>
<dbReference type="Gene3D" id="1.10.510.10">
    <property type="entry name" value="Transferase(Phosphotransferase) domain 1"/>
    <property type="match status" value="1"/>
</dbReference>
<dbReference type="Pfam" id="PF00069">
    <property type="entry name" value="Pkinase"/>
    <property type="match status" value="1"/>
</dbReference>
<dbReference type="GO" id="GO:0005524">
    <property type="term" value="F:ATP binding"/>
    <property type="evidence" value="ECO:0007669"/>
    <property type="project" value="UniProtKB-UniRule"/>
</dbReference>
<evidence type="ECO:0000259" key="9">
    <source>
        <dbReference type="PROSITE" id="PS50011"/>
    </source>
</evidence>
<proteinExistence type="predicted"/>
<dbReference type="FunFam" id="1.10.510.10:FF:000008">
    <property type="entry name" value="Non-specific serine/threonine protein kinase"/>
    <property type="match status" value="1"/>
</dbReference>
<dbReference type="CDD" id="cd05123">
    <property type="entry name" value="STKc_AGC"/>
    <property type="match status" value="1"/>
</dbReference>
<dbReference type="GO" id="GO:0004674">
    <property type="term" value="F:protein serine/threonine kinase activity"/>
    <property type="evidence" value="ECO:0007669"/>
    <property type="project" value="UniProtKB-KW"/>
</dbReference>
<keyword evidence="5 11" id="KW-0418">Kinase</keyword>
<dbReference type="InterPro" id="IPR000719">
    <property type="entry name" value="Prot_kinase_dom"/>
</dbReference>
<evidence type="ECO:0000256" key="8">
    <source>
        <dbReference type="SAM" id="MobiDB-lite"/>
    </source>
</evidence>
<keyword evidence="12" id="KW-1185">Reference proteome</keyword>
<dbReference type="Proteomes" id="UP000018538">
    <property type="component" value="Unassembled WGS sequence"/>
</dbReference>
<dbReference type="EMBL" id="KI635736">
    <property type="protein sequence ID" value="ETB62025.1"/>
    <property type="molecule type" value="Genomic_DNA"/>
</dbReference>
<keyword evidence="1" id="KW-0723">Serine/threonine-protein kinase</keyword>
<evidence type="ECO:0000256" key="2">
    <source>
        <dbReference type="ARBA" id="ARBA00022553"/>
    </source>
</evidence>
<evidence type="ECO:0000256" key="5">
    <source>
        <dbReference type="ARBA" id="ARBA00022777"/>
    </source>
</evidence>
<evidence type="ECO:0000256" key="6">
    <source>
        <dbReference type="ARBA" id="ARBA00022840"/>
    </source>
</evidence>
<dbReference type="PROSITE" id="PS00107">
    <property type="entry name" value="PROTEIN_KINASE_ATP"/>
    <property type="match status" value="1"/>
</dbReference>
<dbReference type="Pfam" id="PF00433">
    <property type="entry name" value="Pkinase_C"/>
    <property type="match status" value="1"/>
</dbReference>
<keyword evidence="3" id="KW-0808">Transferase</keyword>
<dbReference type="InterPro" id="IPR017441">
    <property type="entry name" value="Protein_kinase_ATP_BS"/>
</dbReference>
<dbReference type="OrthoDB" id="63267at2759"/>
<dbReference type="InterPro" id="IPR000961">
    <property type="entry name" value="AGC-kinase_C"/>
</dbReference>
<reference evidence="11 12" key="1">
    <citation type="submission" date="2013-11" db="EMBL/GenBank/DDBJ databases">
        <title>The Genome Sequence of Plasmodium yoelii 17X.</title>
        <authorList>
            <consortium name="The Broad Institute Genomics Platform"/>
            <consortium name="The Broad Institute Genome Sequencing Center for Infectious Disease"/>
            <person name="Neafsey D."/>
            <person name="Adams J."/>
            <person name="Walker B."/>
            <person name="Young S.K."/>
            <person name="Zeng Q."/>
            <person name="Gargeya S."/>
            <person name="Fitzgerald M."/>
            <person name="Haas B."/>
            <person name="Abouelleil A."/>
            <person name="Alvarado L."/>
            <person name="Chapman S.B."/>
            <person name="Gainer-Dewar J."/>
            <person name="Goldberg J."/>
            <person name="Griggs A."/>
            <person name="Gujja S."/>
            <person name="Hansen M."/>
            <person name="Howarth C."/>
            <person name="Imamovic A."/>
            <person name="Ireland A."/>
            <person name="Larimer J."/>
            <person name="McCowan C."/>
            <person name="Murphy C."/>
            <person name="Pearson M."/>
            <person name="Poon T.W."/>
            <person name="Priest M."/>
            <person name="Roberts A."/>
            <person name="Saif S."/>
            <person name="Shea T."/>
            <person name="Sykes S."/>
            <person name="Wortman J."/>
            <person name="Nusbaum C."/>
            <person name="Birren B."/>
        </authorList>
    </citation>
    <scope>NUCLEOTIDE SEQUENCE [LARGE SCALE GENOMIC DNA]</scope>
    <source>
        <strain evidence="11 12">17X</strain>
    </source>
</reference>
<feature type="binding site" evidence="7">
    <location>
        <position position="434"/>
    </location>
    <ligand>
        <name>ATP</name>
        <dbReference type="ChEBI" id="CHEBI:30616"/>
    </ligand>
</feature>
<evidence type="ECO:0000256" key="1">
    <source>
        <dbReference type="ARBA" id="ARBA00022527"/>
    </source>
</evidence>
<feature type="region of interest" description="Disordered" evidence="8">
    <location>
        <begin position="56"/>
        <end position="75"/>
    </location>
</feature>
<gene>
    <name evidence="11" type="ORF">YYC_01770</name>
</gene>
<evidence type="ECO:0000256" key="3">
    <source>
        <dbReference type="ARBA" id="ARBA00022679"/>
    </source>
</evidence>
<feature type="domain" description="Protein kinase" evidence="9">
    <location>
        <begin position="405"/>
        <end position="662"/>
    </location>
</feature>
<accession>V7PSF0</accession>
<dbReference type="InterPro" id="IPR011009">
    <property type="entry name" value="Kinase-like_dom_sf"/>
</dbReference>
<keyword evidence="2" id="KW-0597">Phosphoprotein</keyword>
<protein>
    <submittedName>
        <fullName evidence="11">AGC protein kinase</fullName>
    </submittedName>
</protein>
<dbReference type="Gene3D" id="3.30.200.20">
    <property type="entry name" value="Phosphorylase Kinase, domain 1"/>
    <property type="match status" value="1"/>
</dbReference>